<dbReference type="InterPro" id="IPR000238">
    <property type="entry name" value="RbfA"/>
</dbReference>
<dbReference type="GO" id="GO:0005829">
    <property type="term" value="C:cytosol"/>
    <property type="evidence" value="ECO:0007669"/>
    <property type="project" value="TreeGrafter"/>
</dbReference>
<dbReference type="OrthoDB" id="307788at2"/>
<keyword evidence="1 2" id="KW-0690">Ribosome biogenesis</keyword>
<name>A0A1G6LSA0_9BACT</name>
<comment type="similarity">
    <text evidence="2">Belongs to the RbfA family.</text>
</comment>
<protein>
    <recommendedName>
        <fullName evidence="2">Ribosome-binding factor A</fullName>
    </recommendedName>
</protein>
<keyword evidence="2" id="KW-0963">Cytoplasm</keyword>
<dbReference type="EMBL" id="FMYU01000005">
    <property type="protein sequence ID" value="SDC45635.1"/>
    <property type="molecule type" value="Genomic_DNA"/>
</dbReference>
<dbReference type="PANTHER" id="PTHR33515">
    <property type="entry name" value="RIBOSOME-BINDING FACTOR A, CHLOROPLASTIC-RELATED"/>
    <property type="match status" value="1"/>
</dbReference>
<accession>A0A1G6LSA0</accession>
<dbReference type="Proteomes" id="UP000199411">
    <property type="component" value="Unassembled WGS sequence"/>
</dbReference>
<evidence type="ECO:0000256" key="2">
    <source>
        <dbReference type="HAMAP-Rule" id="MF_00003"/>
    </source>
</evidence>
<evidence type="ECO:0000256" key="1">
    <source>
        <dbReference type="ARBA" id="ARBA00022517"/>
    </source>
</evidence>
<evidence type="ECO:0000313" key="4">
    <source>
        <dbReference type="Proteomes" id="UP000199411"/>
    </source>
</evidence>
<dbReference type="Gene3D" id="3.30.300.20">
    <property type="match status" value="1"/>
</dbReference>
<dbReference type="GO" id="GO:0043024">
    <property type="term" value="F:ribosomal small subunit binding"/>
    <property type="evidence" value="ECO:0007669"/>
    <property type="project" value="TreeGrafter"/>
</dbReference>
<gene>
    <name evidence="2" type="primary">rbfA</name>
    <name evidence="3" type="ORF">SAMN05660835_00878</name>
</gene>
<dbReference type="NCBIfam" id="TIGR00082">
    <property type="entry name" value="rbfA"/>
    <property type="match status" value="1"/>
</dbReference>
<comment type="subcellular location">
    <subcellularLocation>
        <location evidence="2">Cytoplasm</location>
    </subcellularLocation>
</comment>
<dbReference type="SUPFAM" id="SSF89919">
    <property type="entry name" value="Ribosome-binding factor A, RbfA"/>
    <property type="match status" value="1"/>
</dbReference>
<dbReference type="GO" id="GO:0030490">
    <property type="term" value="P:maturation of SSU-rRNA"/>
    <property type="evidence" value="ECO:0007669"/>
    <property type="project" value="UniProtKB-UniRule"/>
</dbReference>
<dbReference type="InterPro" id="IPR023799">
    <property type="entry name" value="RbfA_dom_sf"/>
</dbReference>
<evidence type="ECO:0000313" key="3">
    <source>
        <dbReference type="EMBL" id="SDC45635.1"/>
    </source>
</evidence>
<organism evidence="3 4">
    <name type="scientific">Desulfurella multipotens</name>
    <dbReference type="NCBI Taxonomy" id="79269"/>
    <lineage>
        <taxon>Bacteria</taxon>
        <taxon>Pseudomonadati</taxon>
        <taxon>Campylobacterota</taxon>
        <taxon>Desulfurellia</taxon>
        <taxon>Desulfurellales</taxon>
        <taxon>Desulfurellaceae</taxon>
        <taxon>Desulfurella</taxon>
    </lineage>
</organism>
<dbReference type="AlphaFoldDB" id="A0A1G6LSA0"/>
<keyword evidence="4" id="KW-1185">Reference proteome</keyword>
<dbReference type="PANTHER" id="PTHR33515:SF1">
    <property type="entry name" value="RIBOSOME-BINDING FACTOR A, CHLOROPLASTIC-RELATED"/>
    <property type="match status" value="1"/>
</dbReference>
<comment type="function">
    <text evidence="2">One of several proteins that assist in the late maturation steps of the functional core of the 30S ribosomal subunit. Associates with free 30S ribosomal subunits (but not with 30S subunits that are part of 70S ribosomes or polysomes). Required for efficient processing of 16S rRNA. May interact with the 5'-terminal helix region of 16S rRNA.</text>
</comment>
<dbReference type="RefSeq" id="WP_025391959.1">
    <property type="nucleotide sequence ID" value="NZ_FMYU01000005.1"/>
</dbReference>
<comment type="subunit">
    <text evidence="2">Monomer. Binds 30S ribosomal subunits, but not 50S ribosomal subunits or 70S ribosomes.</text>
</comment>
<dbReference type="Pfam" id="PF02033">
    <property type="entry name" value="RBFA"/>
    <property type="match status" value="1"/>
</dbReference>
<reference evidence="4" key="1">
    <citation type="submission" date="2016-10" db="EMBL/GenBank/DDBJ databases">
        <authorList>
            <person name="Varghese N."/>
            <person name="Submissions S."/>
        </authorList>
    </citation>
    <scope>NUCLEOTIDE SEQUENCE [LARGE SCALE GENOMIC DNA]</scope>
    <source>
        <strain evidence="4">DSM 8415</strain>
    </source>
</reference>
<dbReference type="HAMAP" id="MF_00003">
    <property type="entry name" value="RbfA"/>
    <property type="match status" value="1"/>
</dbReference>
<proteinExistence type="inferred from homology"/>
<sequence length="117" mass="13792">MNTKPYKRTQRVSSTLKKIIANVIEFDLNDERLKSVTITDVELSKDFKYAKIYFSCELSEISKKEITNLINKSSGFISRKTCEKIQLRNKPTFRFVYDKSIENGFKIDEILRQIKNE</sequence>
<dbReference type="InterPro" id="IPR015946">
    <property type="entry name" value="KH_dom-like_a/b"/>
</dbReference>